<dbReference type="SMART" id="SM00327">
    <property type="entry name" value="VWA"/>
    <property type="match status" value="1"/>
</dbReference>
<dbReference type="EMBL" id="CAJNDS010002747">
    <property type="protein sequence ID" value="CAE7583233.1"/>
    <property type="molecule type" value="Genomic_DNA"/>
</dbReference>
<proteinExistence type="predicted"/>
<dbReference type="OrthoDB" id="1597724at2759"/>
<feature type="region of interest" description="Disordered" evidence="1">
    <location>
        <begin position="543"/>
        <end position="574"/>
    </location>
</feature>
<organism evidence="4 5">
    <name type="scientific">Symbiodinium natans</name>
    <dbReference type="NCBI Taxonomy" id="878477"/>
    <lineage>
        <taxon>Eukaryota</taxon>
        <taxon>Sar</taxon>
        <taxon>Alveolata</taxon>
        <taxon>Dinophyceae</taxon>
        <taxon>Suessiales</taxon>
        <taxon>Symbiodiniaceae</taxon>
        <taxon>Symbiodinium</taxon>
    </lineage>
</organism>
<dbReference type="Gene3D" id="3.40.50.410">
    <property type="entry name" value="von Willebrand factor, type A domain"/>
    <property type="match status" value="1"/>
</dbReference>
<dbReference type="GO" id="GO:0003924">
    <property type="term" value="F:GTPase activity"/>
    <property type="evidence" value="ECO:0007669"/>
    <property type="project" value="InterPro"/>
</dbReference>
<evidence type="ECO:0000313" key="4">
    <source>
        <dbReference type="EMBL" id="CAE7583233.1"/>
    </source>
</evidence>
<dbReference type="GO" id="GO:0005525">
    <property type="term" value="F:GTP binding"/>
    <property type="evidence" value="ECO:0007669"/>
    <property type="project" value="InterPro"/>
</dbReference>
<dbReference type="Pfam" id="PF13519">
    <property type="entry name" value="VWA_2"/>
    <property type="match status" value="1"/>
</dbReference>
<reference evidence="4" key="1">
    <citation type="submission" date="2021-02" db="EMBL/GenBank/DDBJ databases">
        <authorList>
            <person name="Dougan E. K."/>
            <person name="Rhodes N."/>
            <person name="Thang M."/>
            <person name="Chan C."/>
        </authorList>
    </citation>
    <scope>NUCLEOTIDE SEQUENCE</scope>
</reference>
<evidence type="ECO:0000313" key="5">
    <source>
        <dbReference type="Proteomes" id="UP000604046"/>
    </source>
</evidence>
<dbReference type="CDD" id="cd00198">
    <property type="entry name" value="vWFA"/>
    <property type="match status" value="1"/>
</dbReference>
<accession>A0A812UM37</accession>
<evidence type="ECO:0000259" key="2">
    <source>
        <dbReference type="PROSITE" id="PS50234"/>
    </source>
</evidence>
<dbReference type="PANTHER" id="PTHR22796">
    <property type="entry name" value="URG4-RELATED"/>
    <property type="match status" value="1"/>
</dbReference>
<dbReference type="PROSITE" id="PS51717">
    <property type="entry name" value="G_VLIG"/>
    <property type="match status" value="1"/>
</dbReference>
<dbReference type="InterPro" id="IPR027417">
    <property type="entry name" value="P-loop_NTPase"/>
</dbReference>
<sequence length="1292" mass="148423">MHFQFGMLNRVFQILEDRMCNKPFVVECTLGPQSSGKSTLMNRKYGCSFKVSEGRCTRGVWGQLIRMEDRNILVLDTEGLQSVEKADPEYDRIVMLFAFAVSNHVDINIKGNMSEPLKRLLEVCIRALHNLEMAKVPCPVLRWVMNQVADPDPKHHREGFRRLADEVEQTFKADEKVIKNQVQLDDSNIVVVPSMYNSDVRQTFQKSGVDWTRLSQSKSFCDAGVHLRSALRQQTSTSSSDSEPPVSPSKWLQMAHTIFQTISRYPDLTYFADIKQVQHDRHLRKWINEHTSESFPLQEEGTRHQEELECACKLPFYEDAADHARKYFEEVADPLREKFRLEAEKLKCSLALQKRLEGVLEDSLQNTRFQWVQRVNTVSQEKDVRRACRDGHEELTQKIRELARRMPQEPRYTRDLLNAEFDKIWPNIIQKMKQGFKYKDFSHSFLQSCYNLYPTGESQLRNFGIVCQEAHSGDPPQPRIDWLQLRSGPVLPWGQCDPTRVQIVLRSESIQDLDEQVKKCSSLLKYVGAQVVAALLPQSRSEWERQPKQSTRPIVHSEQTGIERSQRRHVASHGQRDAESAVRAWLVDPTTAAKPRPEQVKSFSLGAVDWTKVFHRLADGLDKFLDECRRPDLNLMNKVARQVTQVVEEVNKSLKLLGCTLSREGQGELHSQALIHAWQRLIDSAWQQFQMPIAEFEKSHDKQREYFVGMLLQDDHADRNMAEILADGFELTLLQHLSREIPLEVKTLVSKKTAGLTREKFQERLDSSLGTDDLKMQEAWIGDPVRELQKVVRTEFEAIRVEHVLPAIDQRRELTYFKAMRDLLHRVERLHGDPRIERDTAHSNSLFEIQCEIDGPMQSQQLKQRAAFQYVSDSLLNQCTGSQWCLTNPDDQNVEQEFIVTLKKNSLPDRHDPIPDHLRDGIRNAVHTELAKISNIHEFLEALMGILQSKMADARENLPGDLELQQQVSNMCGQLEDKIIPCSATCPCCGKLCDNSDTGKHHVHCCAHGHLPRGFRGIHLEDGHKTASTRICSQIQDQDEFVDETGERMKWVEFKEKNPDWDFSNHFDTENRLRQEARAYSAWPKVGPIFCEKYGIRYTDLGEQGDIQATPHHYLLVLDKSGSMSGAKWSQLCRAAQDWVNFSGRSIDRYSIVFFRHSAWRGVEFGTAAECADQITRYESNDSWGSTSYLAGFSEASALLNERARSYQHHRHVLVFMTDGVPDYECWQAAARALVEEHGDGIAKAYCIGFGEDRDFNQLRLAAALLNGKYIHAPEESDLGKAFAEVAPKRSQ</sequence>
<dbReference type="SUPFAM" id="SSF52540">
    <property type="entry name" value="P-loop containing nucleoside triphosphate hydrolases"/>
    <property type="match status" value="1"/>
</dbReference>
<feature type="domain" description="VLIG-type G" evidence="3">
    <location>
        <begin position="21"/>
        <end position="127"/>
    </location>
</feature>
<dbReference type="InterPro" id="IPR036465">
    <property type="entry name" value="vWFA_dom_sf"/>
</dbReference>
<dbReference type="InterPro" id="IPR030383">
    <property type="entry name" value="G_VLIG_dom"/>
</dbReference>
<dbReference type="Proteomes" id="UP000604046">
    <property type="component" value="Unassembled WGS sequence"/>
</dbReference>
<name>A0A812UM37_9DINO</name>
<evidence type="ECO:0000259" key="3">
    <source>
        <dbReference type="PROSITE" id="PS51717"/>
    </source>
</evidence>
<keyword evidence="5" id="KW-1185">Reference proteome</keyword>
<dbReference type="Gene3D" id="3.40.50.300">
    <property type="entry name" value="P-loop containing nucleotide triphosphate hydrolases"/>
    <property type="match status" value="1"/>
</dbReference>
<dbReference type="Pfam" id="PF25683">
    <property type="entry name" value="URGCP_GTPase"/>
    <property type="match status" value="1"/>
</dbReference>
<evidence type="ECO:0000256" key="1">
    <source>
        <dbReference type="SAM" id="MobiDB-lite"/>
    </source>
</evidence>
<dbReference type="InterPro" id="IPR002035">
    <property type="entry name" value="VWF_A"/>
</dbReference>
<feature type="domain" description="VWFA" evidence="2">
    <location>
        <begin position="1113"/>
        <end position="1286"/>
    </location>
</feature>
<dbReference type="PROSITE" id="PS50234">
    <property type="entry name" value="VWFA"/>
    <property type="match status" value="1"/>
</dbReference>
<protein>
    <submittedName>
        <fullName evidence="4">Gvin1 protein</fullName>
    </submittedName>
</protein>
<gene>
    <name evidence="4" type="primary">Gvin1</name>
    <name evidence="4" type="ORF">SNAT2548_LOCUS33272</name>
</gene>
<feature type="compositionally biased region" description="Polar residues" evidence="1">
    <location>
        <begin position="548"/>
        <end position="563"/>
    </location>
</feature>
<dbReference type="PANTHER" id="PTHR22796:SF1">
    <property type="entry name" value="VWFA DOMAIN-CONTAINING PROTEIN"/>
    <property type="match status" value="1"/>
</dbReference>
<dbReference type="SUPFAM" id="SSF53300">
    <property type="entry name" value="vWA-like"/>
    <property type="match status" value="1"/>
</dbReference>
<comment type="caution">
    <text evidence="4">The sequence shown here is derived from an EMBL/GenBank/DDBJ whole genome shotgun (WGS) entry which is preliminary data.</text>
</comment>